<keyword evidence="8" id="KW-0406">Ion transport</keyword>
<dbReference type="NCBIfam" id="TIGR00805">
    <property type="entry name" value="oat"/>
    <property type="match status" value="1"/>
</dbReference>
<keyword evidence="8" id="KW-0813">Transport</keyword>
<proteinExistence type="inferred from homology"/>
<feature type="transmembrane region" description="Helical" evidence="8">
    <location>
        <begin position="476"/>
        <end position="497"/>
    </location>
</feature>
<keyword evidence="7" id="KW-1015">Disulfide bond</keyword>
<dbReference type="GO" id="GO:0015347">
    <property type="term" value="F:sodium-independent organic anion transmembrane transporter activity"/>
    <property type="evidence" value="ECO:0007669"/>
    <property type="project" value="TreeGrafter"/>
</dbReference>
<dbReference type="InterPro" id="IPR004156">
    <property type="entry name" value="OATP"/>
</dbReference>
<keyword evidence="5 8" id="KW-1133">Transmembrane helix</keyword>
<feature type="domain" description="Kazal-like" evidence="10">
    <location>
        <begin position="514"/>
        <end position="570"/>
    </location>
</feature>
<evidence type="ECO:0000256" key="8">
    <source>
        <dbReference type="RuleBase" id="RU362056"/>
    </source>
</evidence>
<dbReference type="PANTHER" id="PTHR11388">
    <property type="entry name" value="ORGANIC ANION TRANSPORTER"/>
    <property type="match status" value="1"/>
</dbReference>
<organism evidence="11">
    <name type="scientific">Spodoptera frugiperda</name>
    <name type="common">Fall armyworm</name>
    <dbReference type="NCBI Taxonomy" id="7108"/>
    <lineage>
        <taxon>Eukaryota</taxon>
        <taxon>Metazoa</taxon>
        <taxon>Ecdysozoa</taxon>
        <taxon>Arthropoda</taxon>
        <taxon>Hexapoda</taxon>
        <taxon>Insecta</taxon>
        <taxon>Pterygota</taxon>
        <taxon>Neoptera</taxon>
        <taxon>Endopterygota</taxon>
        <taxon>Lepidoptera</taxon>
        <taxon>Glossata</taxon>
        <taxon>Ditrysia</taxon>
        <taxon>Noctuoidea</taxon>
        <taxon>Noctuidae</taxon>
        <taxon>Amphipyrinae</taxon>
        <taxon>Spodoptera</taxon>
    </lineage>
</organism>
<evidence type="ECO:0000256" key="9">
    <source>
        <dbReference type="SAM" id="MobiDB-lite"/>
    </source>
</evidence>
<dbReference type="Pfam" id="PF07648">
    <property type="entry name" value="Kazal_2"/>
    <property type="match status" value="1"/>
</dbReference>
<feature type="region of interest" description="Disordered" evidence="9">
    <location>
        <begin position="733"/>
        <end position="753"/>
    </location>
</feature>
<dbReference type="CDD" id="cd17336">
    <property type="entry name" value="MFS_SLCO_OATP"/>
    <property type="match status" value="1"/>
</dbReference>
<feature type="transmembrane region" description="Helical" evidence="8">
    <location>
        <begin position="448"/>
        <end position="469"/>
    </location>
</feature>
<sequence length="753" mass="80675">MDRRPIKTPCGEKLRGGLAGAARCASNCKLQSVSAALAGCAHAASFHPSPAVGANVVATVSSAGGEAGPLGPVTEGTDMKGVEATPEEQERLATGNNNGSLDCKHTAADPQPLQGRSVFHSTRVFMLVFLSGWILQGMFLTYFVSVTTTIEKLFKVESKTTGTLLAATEIGQISTALILTYLAGRGHRPRWIACMMIVLAVGVVGCIMPHLLYGTQLLEVHQEAHHAGAGPVCYSYQNSSDLCDAAHIKSSTTRSSITSVVIPWLFICLLIVGVGQTGIATLGIPYIDDNVGSRQSPLYMAITIGIRVLGPAMGFLLGALCTRVYVDPLTDPGYDASDPRWVGAWWLGMVFVACFVVVLSTLMFCFPRAIKQDLIQLQSAKKMQEKNEPMFKDFIETIKRQLTNDILMWRTASSVLHLMPISGVYSFLPKYLEKQFQLPTHEANLVSGMGGIMVMGLGTISAGFVILKLVPSARQVAAWTAMSAAIYSAGMILLMFVSCPEENYRMISAGGSIANSSMECSSGCYCADVPFNPVCGQDSYTYLSPCQAGCLGSHQLDNNTWVYTNCSCIDGTARGQKAMQTIERYNLHNTSEEYLSNTLGFAVSGECGGSCSQVYVFVAVFATLMFIHASGEVGGVLLIIRCTDRQDKAMAMGVIQFAIGAFGNVPCPIVFGAAVDAACRARDAVCGILGACASYDNDSFRYFYLGLSSFLMFLACIMDILVWSKAGRIDMNPEENPAPEGSVSLTNPSDTQL</sequence>
<dbReference type="SUPFAM" id="SSF100895">
    <property type="entry name" value="Kazal-type serine protease inhibitors"/>
    <property type="match status" value="1"/>
</dbReference>
<dbReference type="EMBL" id="ODYU01007860">
    <property type="protein sequence ID" value="SOQ51001.1"/>
    <property type="molecule type" value="Genomic_DNA"/>
</dbReference>
<dbReference type="Pfam" id="PF03137">
    <property type="entry name" value="OATP"/>
    <property type="match status" value="1"/>
</dbReference>
<dbReference type="InterPro" id="IPR036259">
    <property type="entry name" value="MFS_trans_sf"/>
</dbReference>
<protein>
    <recommendedName>
        <fullName evidence="8">Solute carrier organic anion transporter family member</fullName>
    </recommendedName>
</protein>
<feature type="transmembrane region" description="Helical" evidence="8">
    <location>
        <begin position="345"/>
        <end position="366"/>
    </location>
</feature>
<dbReference type="GO" id="GO:0043252">
    <property type="term" value="P:sodium-independent organic anion transport"/>
    <property type="evidence" value="ECO:0007669"/>
    <property type="project" value="TreeGrafter"/>
</dbReference>
<reference evidence="11" key="1">
    <citation type="submission" date="2016-07" db="EMBL/GenBank/DDBJ databases">
        <authorList>
            <person name="Bretaudeau A."/>
        </authorList>
    </citation>
    <scope>NUCLEOTIDE SEQUENCE</scope>
    <source>
        <strain evidence="11">Rice</strain>
        <tissue evidence="11">Whole body</tissue>
    </source>
</reference>
<feature type="transmembrane region" description="Helical" evidence="8">
    <location>
        <begin position="164"/>
        <end position="184"/>
    </location>
</feature>
<feature type="transmembrane region" description="Helical" evidence="8">
    <location>
        <begin position="407"/>
        <end position="428"/>
    </location>
</feature>
<feature type="transmembrane region" description="Helical" evidence="8">
    <location>
        <begin position="298"/>
        <end position="325"/>
    </location>
</feature>
<evidence type="ECO:0000256" key="4">
    <source>
        <dbReference type="ARBA" id="ARBA00022692"/>
    </source>
</evidence>
<dbReference type="PANTHER" id="PTHR11388:SF159">
    <property type="entry name" value="SOLUTE CARRIER ORGANIC ANION TRANSPORTER FAMILY MEMBER 74D"/>
    <property type="match status" value="1"/>
</dbReference>
<accession>A0A2H1WD66</accession>
<keyword evidence="6 8" id="KW-0472">Membrane</keyword>
<evidence type="ECO:0000256" key="1">
    <source>
        <dbReference type="ARBA" id="ARBA00004651"/>
    </source>
</evidence>
<dbReference type="InterPro" id="IPR036058">
    <property type="entry name" value="Kazal_dom_sf"/>
</dbReference>
<comment type="similarity">
    <text evidence="2 8">Belongs to the organo anion transporter (TC 2.A.60) family.</text>
</comment>
<dbReference type="Gene3D" id="1.20.1250.20">
    <property type="entry name" value="MFS general substrate transporter like domains"/>
    <property type="match status" value="1"/>
</dbReference>
<dbReference type="InterPro" id="IPR002350">
    <property type="entry name" value="Kazal_dom"/>
</dbReference>
<keyword evidence="3" id="KW-1003">Cell membrane</keyword>
<dbReference type="PROSITE" id="PS51465">
    <property type="entry name" value="KAZAL_2"/>
    <property type="match status" value="1"/>
</dbReference>
<evidence type="ECO:0000256" key="6">
    <source>
        <dbReference type="ARBA" id="ARBA00023136"/>
    </source>
</evidence>
<gene>
    <name evidence="11" type="ORF">SFRICE_025898</name>
</gene>
<name>A0A2H1WD66_SPOFR</name>
<evidence type="ECO:0000259" key="10">
    <source>
        <dbReference type="PROSITE" id="PS51465"/>
    </source>
</evidence>
<feature type="transmembrane region" description="Helical" evidence="8">
    <location>
        <begin position="191"/>
        <end position="213"/>
    </location>
</feature>
<feature type="transmembrane region" description="Helical" evidence="8">
    <location>
        <begin position="261"/>
        <end position="286"/>
    </location>
</feature>
<evidence type="ECO:0000256" key="2">
    <source>
        <dbReference type="ARBA" id="ARBA00009657"/>
    </source>
</evidence>
<evidence type="ECO:0000256" key="5">
    <source>
        <dbReference type="ARBA" id="ARBA00022989"/>
    </source>
</evidence>
<feature type="compositionally biased region" description="Polar residues" evidence="9">
    <location>
        <begin position="743"/>
        <end position="753"/>
    </location>
</feature>
<dbReference type="GO" id="GO:0016323">
    <property type="term" value="C:basolateral plasma membrane"/>
    <property type="evidence" value="ECO:0007669"/>
    <property type="project" value="TreeGrafter"/>
</dbReference>
<feature type="transmembrane region" description="Helical" evidence="8">
    <location>
        <begin position="614"/>
        <end position="640"/>
    </location>
</feature>
<dbReference type="SUPFAM" id="SSF103473">
    <property type="entry name" value="MFS general substrate transporter"/>
    <property type="match status" value="1"/>
</dbReference>
<evidence type="ECO:0000313" key="11">
    <source>
        <dbReference type="EMBL" id="SOQ51001.1"/>
    </source>
</evidence>
<keyword evidence="4 8" id="KW-0812">Transmembrane</keyword>
<feature type="transmembrane region" description="Helical" evidence="8">
    <location>
        <begin position="124"/>
        <end position="144"/>
    </location>
</feature>
<comment type="subcellular location">
    <subcellularLocation>
        <location evidence="1 8">Cell membrane</location>
        <topology evidence="1 8">Multi-pass membrane protein</topology>
    </subcellularLocation>
</comment>
<evidence type="ECO:0000256" key="7">
    <source>
        <dbReference type="ARBA" id="ARBA00023157"/>
    </source>
</evidence>
<evidence type="ECO:0000256" key="3">
    <source>
        <dbReference type="ARBA" id="ARBA00022475"/>
    </source>
</evidence>
<dbReference type="GO" id="GO:0006811">
    <property type="term" value="P:monoatomic ion transport"/>
    <property type="evidence" value="ECO:0007669"/>
    <property type="project" value="UniProtKB-KW"/>
</dbReference>
<feature type="transmembrane region" description="Helical" evidence="8">
    <location>
        <begin position="652"/>
        <end position="675"/>
    </location>
</feature>
<feature type="transmembrane region" description="Helical" evidence="8">
    <location>
        <begin position="702"/>
        <end position="723"/>
    </location>
</feature>
<dbReference type="AlphaFoldDB" id="A0A2H1WD66"/>